<reference evidence="3" key="1">
    <citation type="journal article" date="2019" name="G3 (Bethesda)">
        <title>Genome Assemblies of Two Rare Opportunistic Yeast Pathogens: Diutina rugosa (syn. Candida rugosa) and Trichomonascus ciferrii (syn. Candida ciferrii).</title>
        <authorList>
            <person name="Mixao V."/>
            <person name="Saus E."/>
            <person name="Hansen A.P."/>
            <person name="Lass-Florl C."/>
            <person name="Gabaldon T."/>
        </authorList>
    </citation>
    <scope>NUCLEOTIDE SEQUENCE</scope>
    <source>
        <strain evidence="3">CBS 4856</strain>
    </source>
</reference>
<dbReference type="GO" id="GO:0005737">
    <property type="term" value="C:cytoplasm"/>
    <property type="evidence" value="ECO:0007669"/>
    <property type="project" value="TreeGrafter"/>
</dbReference>
<feature type="region of interest" description="Disordered" evidence="1">
    <location>
        <begin position="724"/>
        <end position="771"/>
    </location>
</feature>
<sequence length="794" mass="89762">MGHRSEGERLKSRQSHHHHHHRHHRHHRHHHSTSGVSSRRAKPGSETIPVDRKKKSRKKRRALNKDLPPLPVEKEEQRQQHFNVEPSSNSSCTTILADTTMHANSLLDINYPAVPSQHTHQYSKSADHVDNRFYYNGDGSAVASPETPRSSVSSSASASYSHDAKYSHTSVTSTFSSVSSYKADSTTLPHSHDDQKRITKKFNLIRELVTTEQSFATDISVVLDIYLRKLLVNDKYSGFINKKDIAALKLNLADIISLSHNFYTDMLRCLPAYVLNTPSDGHLTDVETRIGQIMSDYIPKMEKSFKFYCDHNKVQMDTFYRIKSLASPVIDGWLNECLEESKEITTAWTLDALLIKPVQRLLKYPLLMSQLADCTDKSHPDHASIIKASDEIHACAERINSQEQQSPLTTEKDELLRLKDEVNADSDLESALFDFMHKHRNLKMLIKALRANSKDIQQHFTVNGSLAQSWFNWVDEASPEGSSSSHEVLERYKQYATFSSPLMGKATHSLVSKIESEVIQPLENVATLFNSTEELIAERQKYHSSYSKYVHSKSPLSYGEGSPSSTFNSNPEKRNSSNNNYNNSTSNNSSNNNNSNSALDAQAKNQADLFIKYHNSLKDGLPDLFKLSDQLVEACMEKFLRIQQRWFKYSADSLARVFDVKVSDIKDFANTERDPITEAYKDTSAEAAELISGLSICNPQSSCSEAENEGFDWVQSDTAESTKLSPLLSESASDASDQKSFQPSSPKKLKEDTPQHFFPARKKKEVRRKSSLLSLSSWQRTVRSKSSRLSTTSQ</sequence>
<protein>
    <recommendedName>
        <fullName evidence="2">DH domain-containing protein</fullName>
    </recommendedName>
</protein>
<feature type="compositionally biased region" description="Basic residues" evidence="1">
    <location>
        <begin position="12"/>
        <end position="32"/>
    </location>
</feature>
<evidence type="ECO:0000256" key="1">
    <source>
        <dbReference type="SAM" id="MobiDB-lite"/>
    </source>
</evidence>
<name>A0A642V5V7_9ASCO</name>
<feature type="compositionally biased region" description="Basic residues" evidence="1">
    <location>
        <begin position="759"/>
        <end position="770"/>
    </location>
</feature>
<feature type="compositionally biased region" description="Polar residues" evidence="1">
    <location>
        <begin position="724"/>
        <end position="745"/>
    </location>
</feature>
<dbReference type="GO" id="GO:0032955">
    <property type="term" value="P:regulation of division septum assembly"/>
    <property type="evidence" value="ECO:0007669"/>
    <property type="project" value="TreeGrafter"/>
</dbReference>
<evidence type="ECO:0000313" key="3">
    <source>
        <dbReference type="EMBL" id="KAA8908530.1"/>
    </source>
</evidence>
<dbReference type="InterPro" id="IPR035899">
    <property type="entry name" value="DBL_dom_sf"/>
</dbReference>
<dbReference type="SUPFAM" id="SSF48065">
    <property type="entry name" value="DBL homology domain (DH-domain)"/>
    <property type="match status" value="1"/>
</dbReference>
<dbReference type="SMART" id="SM00325">
    <property type="entry name" value="RhoGEF"/>
    <property type="match status" value="1"/>
</dbReference>
<dbReference type="GO" id="GO:0005085">
    <property type="term" value="F:guanyl-nucleotide exchange factor activity"/>
    <property type="evidence" value="ECO:0007669"/>
    <property type="project" value="InterPro"/>
</dbReference>
<dbReference type="PANTHER" id="PTHR22834:SF20">
    <property type="entry name" value="SH3 DOMAIN-CONTAINING PROTEIN"/>
    <property type="match status" value="1"/>
</dbReference>
<dbReference type="Gene3D" id="1.20.1270.60">
    <property type="entry name" value="Arfaptin homology (AH) domain/BAR domain"/>
    <property type="match status" value="1"/>
</dbReference>
<dbReference type="InterPro" id="IPR051492">
    <property type="entry name" value="Dynamin-Rho_GEF"/>
</dbReference>
<dbReference type="EMBL" id="SWFS01000361">
    <property type="protein sequence ID" value="KAA8908530.1"/>
    <property type="molecule type" value="Genomic_DNA"/>
</dbReference>
<keyword evidence="4" id="KW-1185">Reference proteome</keyword>
<dbReference type="PROSITE" id="PS50010">
    <property type="entry name" value="DH_2"/>
    <property type="match status" value="1"/>
</dbReference>
<dbReference type="GO" id="GO:0031991">
    <property type="term" value="P:regulation of actomyosin contractile ring contraction"/>
    <property type="evidence" value="ECO:0007669"/>
    <property type="project" value="TreeGrafter"/>
</dbReference>
<dbReference type="InterPro" id="IPR001331">
    <property type="entry name" value="GDS_CDC24_CS"/>
</dbReference>
<dbReference type="Proteomes" id="UP000761534">
    <property type="component" value="Unassembled WGS sequence"/>
</dbReference>
<dbReference type="OrthoDB" id="10256089at2759"/>
<proteinExistence type="predicted"/>
<feature type="compositionally biased region" description="Basic residues" evidence="1">
    <location>
        <begin position="52"/>
        <end position="62"/>
    </location>
</feature>
<feature type="compositionally biased region" description="Polar residues" evidence="1">
    <location>
        <begin position="80"/>
        <end position="91"/>
    </location>
</feature>
<dbReference type="Pfam" id="PF00621">
    <property type="entry name" value="RhoGEF"/>
    <property type="match status" value="1"/>
</dbReference>
<comment type="caution">
    <text evidence="3">The sequence shown here is derived from an EMBL/GenBank/DDBJ whole genome shotgun (WGS) entry which is preliminary data.</text>
</comment>
<dbReference type="VEuPathDB" id="FungiDB:TRICI_004748"/>
<dbReference type="GO" id="GO:0035556">
    <property type="term" value="P:intracellular signal transduction"/>
    <property type="evidence" value="ECO:0007669"/>
    <property type="project" value="InterPro"/>
</dbReference>
<evidence type="ECO:0000259" key="2">
    <source>
        <dbReference type="PROSITE" id="PS50010"/>
    </source>
</evidence>
<evidence type="ECO:0000313" key="4">
    <source>
        <dbReference type="Proteomes" id="UP000761534"/>
    </source>
</evidence>
<organism evidence="3 4">
    <name type="scientific">Trichomonascus ciferrii</name>
    <dbReference type="NCBI Taxonomy" id="44093"/>
    <lineage>
        <taxon>Eukaryota</taxon>
        <taxon>Fungi</taxon>
        <taxon>Dikarya</taxon>
        <taxon>Ascomycota</taxon>
        <taxon>Saccharomycotina</taxon>
        <taxon>Dipodascomycetes</taxon>
        <taxon>Dipodascales</taxon>
        <taxon>Trichomonascaceae</taxon>
        <taxon>Trichomonascus</taxon>
        <taxon>Trichomonascus ciferrii complex</taxon>
    </lineage>
</organism>
<feature type="compositionally biased region" description="Low complexity" evidence="1">
    <location>
        <begin position="576"/>
        <end position="597"/>
    </location>
</feature>
<dbReference type="InterPro" id="IPR027267">
    <property type="entry name" value="AH/BAR_dom_sf"/>
</dbReference>
<gene>
    <name evidence="3" type="ORF">TRICI_004748</name>
</gene>
<dbReference type="AlphaFoldDB" id="A0A642V5V7"/>
<feature type="domain" description="DH" evidence="2">
    <location>
        <begin position="200"/>
        <end position="402"/>
    </location>
</feature>
<feature type="compositionally biased region" description="Basic and acidic residues" evidence="1">
    <location>
        <begin position="1"/>
        <end position="11"/>
    </location>
</feature>
<feature type="region of interest" description="Disordered" evidence="1">
    <location>
        <begin position="1"/>
        <end position="91"/>
    </location>
</feature>
<dbReference type="SUPFAM" id="SSF103657">
    <property type="entry name" value="BAR/IMD domain-like"/>
    <property type="match status" value="1"/>
</dbReference>
<dbReference type="PROSITE" id="PS00741">
    <property type="entry name" value="DH_1"/>
    <property type="match status" value="1"/>
</dbReference>
<dbReference type="PANTHER" id="PTHR22834">
    <property type="entry name" value="NUCLEAR FUSION PROTEIN FUS2"/>
    <property type="match status" value="1"/>
</dbReference>
<dbReference type="Gene3D" id="1.20.900.10">
    <property type="entry name" value="Dbl homology (DH) domain"/>
    <property type="match status" value="1"/>
</dbReference>
<accession>A0A642V5V7</accession>
<dbReference type="InterPro" id="IPR000219">
    <property type="entry name" value="DH_dom"/>
</dbReference>
<feature type="region of interest" description="Disordered" evidence="1">
    <location>
        <begin position="553"/>
        <end position="598"/>
    </location>
</feature>